<evidence type="ECO:0000256" key="2">
    <source>
        <dbReference type="SAM" id="MobiDB-lite"/>
    </source>
</evidence>
<gene>
    <name evidence="3" type="ORF">A4A49_35399</name>
</gene>
<evidence type="ECO:0000313" key="3">
    <source>
        <dbReference type="EMBL" id="OIT21273.1"/>
    </source>
</evidence>
<dbReference type="SMR" id="A0A1J6KQ33"/>
<keyword evidence="1" id="KW-0175">Coiled coil</keyword>
<dbReference type="Gramene" id="OIT21273">
    <property type="protein sequence ID" value="OIT21273"/>
    <property type="gene ID" value="A4A49_35399"/>
</dbReference>
<dbReference type="OMA" id="MRAEAGM"/>
<comment type="caution">
    <text evidence="3">The sequence shown here is derived from an EMBL/GenBank/DDBJ whole genome shotgun (WGS) entry which is preliminary data.</text>
</comment>
<sequence>MGALAIRLSIDAVKRTADVPQKKPGVIDADVQRTADVPAVAALARLHMDVNTPLQTNTKDGRGMEAAGDRAAVEPADKSAVAVLGLDKAGEEPKYRSEFSRLEDVQDRCKSVEREAKRATELADKARVEAATDQKEKSEIHRVAMERLAQIERHKRSIENLQRQKDELANEVGKLHASEFDAQSKVAILEARVEEREKEIESLLKSNNEQRASTVQVLESLLETERAARAEATNRAEALSVQLQATQGKLDLLQQQLTAVRLNETALDSKLRTASHGKRARIDEYEAGVESVHDMGTNDRLTRGNKRSKSTTSPLKFTGPEDGGSVFRGDDDTSSQQTNTEDYTKYTVQKLKQELTKHNFGAELLQLKNPNKKDILALYERCVLQKS</sequence>
<feature type="coiled-coil region" evidence="1">
    <location>
        <begin position="102"/>
        <end position="263"/>
    </location>
</feature>
<feature type="region of interest" description="Disordered" evidence="2">
    <location>
        <begin position="295"/>
        <end position="342"/>
    </location>
</feature>
<keyword evidence="4" id="KW-1185">Reference proteome</keyword>
<name>A0A1J6KQ33_NICAT</name>
<protein>
    <submittedName>
        <fullName evidence="3">Uncharacterized protein</fullName>
    </submittedName>
</protein>
<dbReference type="EMBL" id="MJEQ01004462">
    <property type="protein sequence ID" value="OIT21273.1"/>
    <property type="molecule type" value="Genomic_DNA"/>
</dbReference>
<dbReference type="Proteomes" id="UP000187609">
    <property type="component" value="Unassembled WGS sequence"/>
</dbReference>
<dbReference type="STRING" id="49451.A0A1J6KQ33"/>
<accession>A0A1J6KQ33</accession>
<reference evidence="3" key="1">
    <citation type="submission" date="2016-11" db="EMBL/GenBank/DDBJ databases">
        <title>The genome of Nicotiana attenuata.</title>
        <authorList>
            <person name="Xu S."/>
            <person name="Brockmoeller T."/>
            <person name="Gaquerel E."/>
            <person name="Navarro A."/>
            <person name="Kuhl H."/>
            <person name="Gase K."/>
            <person name="Ling Z."/>
            <person name="Zhou W."/>
            <person name="Kreitzer C."/>
            <person name="Stanke M."/>
            <person name="Tang H."/>
            <person name="Lyons E."/>
            <person name="Pandey P."/>
            <person name="Pandey S.P."/>
            <person name="Timmermann B."/>
            <person name="Baldwin I.T."/>
        </authorList>
    </citation>
    <scope>NUCLEOTIDE SEQUENCE [LARGE SCALE GENOMIC DNA]</scope>
    <source>
        <strain evidence="3">UT</strain>
    </source>
</reference>
<proteinExistence type="predicted"/>
<evidence type="ECO:0000313" key="4">
    <source>
        <dbReference type="Proteomes" id="UP000187609"/>
    </source>
</evidence>
<evidence type="ECO:0000256" key="1">
    <source>
        <dbReference type="SAM" id="Coils"/>
    </source>
</evidence>
<organism evidence="3 4">
    <name type="scientific">Nicotiana attenuata</name>
    <name type="common">Coyote tobacco</name>
    <dbReference type="NCBI Taxonomy" id="49451"/>
    <lineage>
        <taxon>Eukaryota</taxon>
        <taxon>Viridiplantae</taxon>
        <taxon>Streptophyta</taxon>
        <taxon>Embryophyta</taxon>
        <taxon>Tracheophyta</taxon>
        <taxon>Spermatophyta</taxon>
        <taxon>Magnoliopsida</taxon>
        <taxon>eudicotyledons</taxon>
        <taxon>Gunneridae</taxon>
        <taxon>Pentapetalae</taxon>
        <taxon>asterids</taxon>
        <taxon>lamiids</taxon>
        <taxon>Solanales</taxon>
        <taxon>Solanaceae</taxon>
        <taxon>Nicotianoideae</taxon>
        <taxon>Nicotianeae</taxon>
        <taxon>Nicotiana</taxon>
    </lineage>
</organism>
<dbReference type="AlphaFoldDB" id="A0A1J6KQ33"/>